<dbReference type="EMBL" id="KT387800">
    <property type="protein sequence ID" value="AMB21655.1"/>
    <property type="molecule type" value="Genomic_DNA"/>
</dbReference>
<dbReference type="Proteomes" id="UP000101183">
    <property type="component" value="Segment"/>
</dbReference>
<evidence type="ECO:0000313" key="6">
    <source>
        <dbReference type="Proteomes" id="UP000142765"/>
    </source>
</evidence>
<feature type="region of interest" description="Disordered" evidence="1">
    <location>
        <begin position="1"/>
        <end position="23"/>
    </location>
</feature>
<feature type="compositionally biased region" description="Polar residues" evidence="1">
    <location>
        <begin position="1"/>
        <end position="10"/>
    </location>
</feature>
<dbReference type="GeneID" id="14011325"/>
<keyword evidence="5" id="KW-1185">Reference proteome</keyword>
<gene>
    <name evidence="2" type="ORF">CyHV2_ORF86</name>
</gene>
<evidence type="ECO:0000313" key="2">
    <source>
        <dbReference type="EMBL" id="AFJ20515.1"/>
    </source>
</evidence>
<protein>
    <submittedName>
        <fullName evidence="2 3">ORF86</fullName>
    </submittedName>
</protein>
<dbReference type="KEGG" id="vg:14011325"/>
<organism evidence="2 5">
    <name type="scientific">Cyprinid herpesvirus 2</name>
    <name type="common">CyHV-2</name>
    <dbReference type="NCBI Taxonomy" id="317878"/>
    <lineage>
        <taxon>Viruses</taxon>
        <taxon>Duplodnaviria</taxon>
        <taxon>Heunggongvirae</taxon>
        <taxon>Peploviricota</taxon>
        <taxon>Herviviricetes</taxon>
        <taxon>Herpesvirales</taxon>
        <taxon>Alloherpesviridae</taxon>
        <taxon>Cyvirus</taxon>
        <taxon>Cyvirus cyprinidallo2</taxon>
    </lineage>
</organism>
<reference evidence="2 5" key="1">
    <citation type="journal article" date="2013" name="J. Virol.">
        <title>Comparative genomics of carp herpesviruses.</title>
        <authorList>
            <person name="Davison A.J."/>
            <person name="Kurobe T."/>
            <person name="Gatherer D."/>
            <person name="Cunningham C."/>
            <person name="Korf I."/>
            <person name="Fukuda H."/>
            <person name="Hedrick R.P."/>
            <person name="Waltzek T.B."/>
        </authorList>
    </citation>
    <scope>NUCLEOTIDE SEQUENCE [LARGE SCALE GENOMIC DNA]</scope>
    <source>
        <strain evidence="2">ST-J1</strain>
    </source>
</reference>
<reference evidence="4" key="3">
    <citation type="submission" date="2019-10" db="EMBL/GenBank/DDBJ databases">
        <title>The complete genome of Cyprinid herpesvirus 2, a new strain isolated from Allogynogenetic crucian carp.</title>
        <authorList>
            <person name="Jiang Y."/>
            <person name="Wang H."/>
            <person name="Lu L."/>
        </authorList>
    </citation>
    <scope>NUCLEOTIDE SEQUENCE</scope>
    <source>
        <strain evidence="4">YC-01</strain>
    </source>
</reference>
<name>K7PCN5_CYHV2</name>
<dbReference type="RefSeq" id="YP_007003905.1">
    <property type="nucleotide sequence ID" value="NC_019495.1"/>
</dbReference>
<dbReference type="OrthoDB" id="323at10239"/>
<dbReference type="Proteomes" id="UP000142765">
    <property type="component" value="Segment"/>
</dbReference>
<evidence type="ECO:0000313" key="3">
    <source>
        <dbReference type="EMBL" id="AMB21655.1"/>
    </source>
</evidence>
<sequence length="216" mass="24562">MEDAQQTTEEMPSEDYSPPPAGHIPWWEMEVVDEKANRPQRSINEFLTTDEEDAAATTRGMVGHVDSVFVLLSRERVWEKLGHVYNEIGYFGKEAAQMRDEAVTAFWTAFGAAAQAPEPSTLEAHLSYAHALAYAAQASERTEKIFLGLIKHALSEPVDEEDEEAGREKWVPEWIQDHFADFERPEHFDKLAAGLIAKLLDESVVHYVWERDDDDD</sequence>
<proteinExistence type="predicted"/>
<evidence type="ECO:0000313" key="4">
    <source>
        <dbReference type="EMBL" id="QIV66902.1"/>
    </source>
</evidence>
<reference evidence="3 6" key="2">
    <citation type="submission" date="2015-08" db="EMBL/GenBank/DDBJ databases">
        <authorList>
            <person name="Babu N.S."/>
            <person name="Beckwith C.J."/>
            <person name="Beseler K.G."/>
            <person name="Brison A."/>
            <person name="Carone J.V."/>
            <person name="Caskin T.P."/>
            <person name="Diamond M."/>
            <person name="Durham M.E."/>
            <person name="Foxe J.M."/>
            <person name="Go M."/>
            <person name="Henderson B.A."/>
            <person name="Jones I.B."/>
            <person name="McGettigan J.A."/>
            <person name="Micheletti S.J."/>
            <person name="Nasrallah M.E."/>
            <person name="Ortiz D."/>
            <person name="Piller C.R."/>
            <person name="Privatt S.R."/>
            <person name="Schneider S.L."/>
            <person name="Sharp S."/>
            <person name="Smith T.C."/>
            <person name="Stanton J.D."/>
            <person name="Ullery H.E."/>
            <person name="Wilson R.J."/>
            <person name="Serrano M.G."/>
            <person name="Buck G."/>
            <person name="Lee V."/>
            <person name="Wang Y."/>
            <person name="Carvalho R."/>
            <person name="Voegtly L."/>
            <person name="Shi R."/>
            <person name="Duckworth R."/>
            <person name="Johnson A."/>
            <person name="Loviza R."/>
            <person name="Walstead R."/>
            <person name="Shah Z."/>
            <person name="Kiflezghi M."/>
            <person name="Wade K."/>
            <person name="Ball S.L."/>
            <person name="Bradley K.W."/>
            <person name="Asai D.J."/>
            <person name="Bowman C.A."/>
            <person name="Russell D.A."/>
            <person name="Pope W.H."/>
            <person name="Jacobs-Sera D."/>
            <person name="Hendrix R.W."/>
            <person name="Hatfull G.F."/>
        </authorList>
    </citation>
    <scope>NUCLEOTIDE SEQUENCE [LARGE SCALE GENOMIC DNA]</scope>
    <source>
        <strain evidence="3">SY</strain>
    </source>
</reference>
<evidence type="ECO:0000313" key="5">
    <source>
        <dbReference type="Proteomes" id="UP000101183"/>
    </source>
</evidence>
<accession>K7PCN5</accession>
<dbReference type="EMBL" id="MN593216">
    <property type="protein sequence ID" value="QIV66902.1"/>
    <property type="molecule type" value="Genomic_DNA"/>
</dbReference>
<evidence type="ECO:0000256" key="1">
    <source>
        <dbReference type="SAM" id="MobiDB-lite"/>
    </source>
</evidence>
<dbReference type="EMBL" id="JQ815364">
    <property type="protein sequence ID" value="AFJ20515.1"/>
    <property type="molecule type" value="Genomic_DNA"/>
</dbReference>